<comment type="function">
    <text evidence="10">Involved in the biosynthesis of alanine. Catalyzes the transamination of pyruvate by glutamate, leading to the formation of L-alanine and 2-oxoglutarate. Is also able to catalyze the reverse reaction.</text>
</comment>
<comment type="cofactor">
    <cofactor evidence="1">
        <name>pyridoxal 5'-phosphate</name>
        <dbReference type="ChEBI" id="CHEBI:597326"/>
    </cofactor>
</comment>
<dbReference type="InterPro" id="IPR051926">
    <property type="entry name" value="Ala_Aminotransferase"/>
</dbReference>
<evidence type="ECO:0000256" key="8">
    <source>
        <dbReference type="ARBA" id="ARBA00026106"/>
    </source>
</evidence>
<keyword evidence="6" id="KW-0808">Transferase</keyword>
<feature type="domain" description="Aminotransferase class I/classII large" evidence="14">
    <location>
        <begin position="61"/>
        <end position="420"/>
    </location>
</feature>
<evidence type="ECO:0000256" key="12">
    <source>
        <dbReference type="ARBA" id="ARBA00070476"/>
    </source>
</evidence>
<comment type="subunit">
    <text evidence="3">Homodimer.</text>
</comment>
<evidence type="ECO:0000256" key="5">
    <source>
        <dbReference type="ARBA" id="ARBA00022576"/>
    </source>
</evidence>
<organism evidence="15 16">
    <name type="scientific">Aquitalea magnusonii</name>
    <dbReference type="NCBI Taxonomy" id="332411"/>
    <lineage>
        <taxon>Bacteria</taxon>
        <taxon>Pseudomonadati</taxon>
        <taxon>Pseudomonadota</taxon>
        <taxon>Betaproteobacteria</taxon>
        <taxon>Neisseriales</taxon>
        <taxon>Chromobacteriaceae</taxon>
        <taxon>Aquitalea</taxon>
    </lineage>
</organism>
<dbReference type="Pfam" id="PF00155">
    <property type="entry name" value="Aminotran_1_2"/>
    <property type="match status" value="1"/>
</dbReference>
<dbReference type="CDD" id="cd00609">
    <property type="entry name" value="AAT_like"/>
    <property type="match status" value="1"/>
</dbReference>
<comment type="caution">
    <text evidence="15">The sequence shown here is derived from an EMBL/GenBank/DDBJ whole genome shotgun (WGS) entry which is preliminary data.</text>
</comment>
<dbReference type="GO" id="GO:0004021">
    <property type="term" value="F:L-alanine:2-oxoglutarate aminotransferase activity"/>
    <property type="evidence" value="ECO:0007669"/>
    <property type="project" value="UniProtKB-EC"/>
</dbReference>
<comment type="similarity">
    <text evidence="2">Belongs to the class-I pyridoxal-phosphate-dependent aminotransferase family.</text>
</comment>
<evidence type="ECO:0000256" key="1">
    <source>
        <dbReference type="ARBA" id="ARBA00001933"/>
    </source>
</evidence>
<gene>
    <name evidence="15" type="ORF">DFR38_108150</name>
</gene>
<evidence type="ECO:0000313" key="15">
    <source>
        <dbReference type="EMBL" id="PXX48058.1"/>
    </source>
</evidence>
<evidence type="ECO:0000256" key="11">
    <source>
        <dbReference type="ARBA" id="ARBA00060661"/>
    </source>
</evidence>
<comment type="pathway">
    <text evidence="11">Amino-acid biosynthesis; L-alanine biosynthesis.</text>
</comment>
<accession>A0A318JFX9</accession>
<dbReference type="Proteomes" id="UP000248395">
    <property type="component" value="Unassembled WGS sequence"/>
</dbReference>
<evidence type="ECO:0000256" key="2">
    <source>
        <dbReference type="ARBA" id="ARBA00007441"/>
    </source>
</evidence>
<feature type="region of interest" description="Disordered" evidence="13">
    <location>
        <begin position="1"/>
        <end position="31"/>
    </location>
</feature>
<keyword evidence="5" id="KW-0032">Aminotransferase</keyword>
<keyword evidence="7" id="KW-0663">Pyridoxal phosphate</keyword>
<feature type="compositionally biased region" description="Basic residues" evidence="13">
    <location>
        <begin position="1"/>
        <end position="11"/>
    </location>
</feature>
<dbReference type="InterPro" id="IPR015422">
    <property type="entry name" value="PyrdxlP-dep_Trfase_small"/>
</dbReference>
<comment type="catalytic activity">
    <reaction evidence="9">
        <text>L-alanine + 2-oxoglutarate = pyruvate + L-glutamate</text>
        <dbReference type="Rhea" id="RHEA:19453"/>
        <dbReference type="ChEBI" id="CHEBI:15361"/>
        <dbReference type="ChEBI" id="CHEBI:16810"/>
        <dbReference type="ChEBI" id="CHEBI:29985"/>
        <dbReference type="ChEBI" id="CHEBI:57972"/>
        <dbReference type="EC" id="2.6.1.2"/>
    </reaction>
    <physiologicalReaction direction="right-to-left" evidence="9">
        <dbReference type="Rhea" id="RHEA:19455"/>
    </physiologicalReaction>
</comment>
<evidence type="ECO:0000256" key="3">
    <source>
        <dbReference type="ARBA" id="ARBA00011738"/>
    </source>
</evidence>
<evidence type="ECO:0000256" key="13">
    <source>
        <dbReference type="SAM" id="MobiDB-lite"/>
    </source>
</evidence>
<proteinExistence type="inferred from homology"/>
<dbReference type="Gene3D" id="3.40.640.10">
    <property type="entry name" value="Type I PLP-dependent aspartate aminotransferase-like (Major domain)"/>
    <property type="match status" value="1"/>
</dbReference>
<evidence type="ECO:0000256" key="9">
    <source>
        <dbReference type="ARBA" id="ARBA00051882"/>
    </source>
</evidence>
<name>A0A318JFX9_9NEIS</name>
<dbReference type="FunFam" id="3.40.640.10:FF:000019">
    <property type="entry name" value="Pyridoxal phosphate-dependent aminotransferase"/>
    <property type="match status" value="1"/>
</dbReference>
<evidence type="ECO:0000256" key="10">
    <source>
        <dbReference type="ARBA" id="ARBA00057611"/>
    </source>
</evidence>
<evidence type="ECO:0000256" key="4">
    <source>
        <dbReference type="ARBA" id="ARBA00021531"/>
    </source>
</evidence>
<dbReference type="GO" id="GO:0030170">
    <property type="term" value="F:pyridoxal phosphate binding"/>
    <property type="evidence" value="ECO:0007669"/>
    <property type="project" value="InterPro"/>
</dbReference>
<keyword evidence="16" id="KW-1185">Reference proteome</keyword>
<dbReference type="PANTHER" id="PTHR43488">
    <property type="entry name" value="GLUTAMATE-PYRUVATE AMINOTRANSFERASE ALAA"/>
    <property type="match status" value="1"/>
</dbReference>
<dbReference type="InterPro" id="IPR015424">
    <property type="entry name" value="PyrdxlP-dep_Trfase"/>
</dbReference>
<evidence type="ECO:0000256" key="7">
    <source>
        <dbReference type="ARBA" id="ARBA00022898"/>
    </source>
</evidence>
<reference evidence="15 16" key="1">
    <citation type="submission" date="2018-05" db="EMBL/GenBank/DDBJ databases">
        <title>Genomic Encyclopedia of Type Strains, Phase IV (KMG-IV): sequencing the most valuable type-strain genomes for metagenomic binning, comparative biology and taxonomic classification.</title>
        <authorList>
            <person name="Goeker M."/>
        </authorList>
    </citation>
    <scope>NUCLEOTIDE SEQUENCE [LARGE SCALE GENOMIC DNA]</scope>
    <source>
        <strain evidence="15 16">DSM 25134</strain>
    </source>
</reference>
<dbReference type="EC" id="2.6.1.2" evidence="8"/>
<evidence type="ECO:0000313" key="16">
    <source>
        <dbReference type="Proteomes" id="UP000248395"/>
    </source>
</evidence>
<dbReference type="InterPro" id="IPR015421">
    <property type="entry name" value="PyrdxlP-dep_Trfase_major"/>
</dbReference>
<dbReference type="Gene3D" id="3.90.1150.10">
    <property type="entry name" value="Aspartate Aminotransferase, domain 1"/>
    <property type="match status" value="1"/>
</dbReference>
<evidence type="ECO:0000259" key="14">
    <source>
        <dbReference type="Pfam" id="PF00155"/>
    </source>
</evidence>
<sequence>MKDNKPRRRKTAAGSGARPVTEKQATMQPVHKSQKLANVCYDIRGPVLEHAKKMEDEGHRIIKLNIGNPAPFGFFAPDEIIEDVIVNLPSASGYSDSKGLFAARKSIMHYAQEKHLPNVSMDDIIIGNGVSELIVMAMQALLDNGDEVLVPAPDYPLWTAAVSLAGGKALHYVCDEEQGWFPDIDDIRAKITPNTRAIVVINPNNPTGAVYPPALLQQIVELARQHQLIIYADEIYDKVLYDEVRHTSIAALAPDLLVVTFNGLSKNYRACGYRAGWMILCGEKKHARDYIEGLNMLASMRLCANVPAQFAIQTALGGYQSIDDLVAPSGRLARQRDLAHKLLTDIPGVTCVKPQGALYLFPRLDPKIYPISDDQQFILELLQEEKVLLVQGSGFNWIAPDHFRVVFLPNSDDLIEAIGRIARFLARYRQRHGTA</sequence>
<evidence type="ECO:0000256" key="6">
    <source>
        <dbReference type="ARBA" id="ARBA00022679"/>
    </source>
</evidence>
<dbReference type="SUPFAM" id="SSF53383">
    <property type="entry name" value="PLP-dependent transferases"/>
    <property type="match status" value="1"/>
</dbReference>
<protein>
    <recommendedName>
        <fullName evidence="12">Glutamate-pyruvate aminotransferase AlaA</fullName>
        <ecNumber evidence="8">2.6.1.2</ecNumber>
    </recommendedName>
    <alternativeName>
        <fullName evidence="4">Putative 8-amino-7-oxononanoate synthase</fullName>
    </alternativeName>
</protein>
<dbReference type="EMBL" id="QJKC01000008">
    <property type="protein sequence ID" value="PXX48058.1"/>
    <property type="molecule type" value="Genomic_DNA"/>
</dbReference>
<dbReference type="AlphaFoldDB" id="A0A318JFX9"/>
<dbReference type="InterPro" id="IPR004839">
    <property type="entry name" value="Aminotransferase_I/II_large"/>
</dbReference>
<dbReference type="PANTHER" id="PTHR43488:SF2">
    <property type="entry name" value="GLUTAMATE-PYRUVATE AMINOTRANSFERASE ALAA"/>
    <property type="match status" value="1"/>
</dbReference>